<dbReference type="GO" id="GO:0016020">
    <property type="term" value="C:membrane"/>
    <property type="evidence" value="ECO:0007669"/>
    <property type="project" value="UniProtKB-SubCell"/>
</dbReference>
<feature type="transmembrane region" description="Helical" evidence="3">
    <location>
        <begin position="132"/>
        <end position="152"/>
    </location>
</feature>
<organism evidence="5 6">
    <name type="scientific">Gracilariopsis chorda</name>
    <dbReference type="NCBI Taxonomy" id="448386"/>
    <lineage>
        <taxon>Eukaryota</taxon>
        <taxon>Rhodophyta</taxon>
        <taxon>Florideophyceae</taxon>
        <taxon>Rhodymeniophycidae</taxon>
        <taxon>Gracilariales</taxon>
        <taxon>Gracilariaceae</taxon>
        <taxon>Gracilariopsis</taxon>
    </lineage>
</organism>
<keyword evidence="3" id="KW-1133">Transmembrane helix</keyword>
<evidence type="ECO:0000313" key="5">
    <source>
        <dbReference type="EMBL" id="PXF46006.1"/>
    </source>
</evidence>
<keyword evidence="3" id="KW-0472">Membrane</keyword>
<dbReference type="OrthoDB" id="2014299at2759"/>
<evidence type="ECO:0000256" key="2">
    <source>
        <dbReference type="SAM" id="MobiDB-lite"/>
    </source>
</evidence>
<proteinExistence type="predicted"/>
<feature type="domain" description="Cyanobacterial aminoacyl-tRNA synthetase CAAD" evidence="4">
    <location>
        <begin position="106"/>
        <end position="171"/>
    </location>
</feature>
<evidence type="ECO:0000313" key="6">
    <source>
        <dbReference type="Proteomes" id="UP000247409"/>
    </source>
</evidence>
<dbReference type="InterPro" id="IPR025564">
    <property type="entry name" value="CAAD_dom"/>
</dbReference>
<accession>A0A2V3IV38</accession>
<evidence type="ECO:0000256" key="1">
    <source>
        <dbReference type="ARBA" id="ARBA00004141"/>
    </source>
</evidence>
<feature type="region of interest" description="Disordered" evidence="2">
    <location>
        <begin position="50"/>
        <end position="72"/>
    </location>
</feature>
<gene>
    <name evidence="5" type="ORF">BWQ96_04181</name>
</gene>
<name>A0A2V3IV38_9FLOR</name>
<evidence type="ECO:0000256" key="3">
    <source>
        <dbReference type="SAM" id="Phobius"/>
    </source>
</evidence>
<reference evidence="5 6" key="1">
    <citation type="journal article" date="2018" name="Mol. Biol. Evol.">
        <title>Analysis of the draft genome of the red seaweed Gracilariopsis chorda provides insights into genome size evolution in Rhodophyta.</title>
        <authorList>
            <person name="Lee J."/>
            <person name="Yang E.C."/>
            <person name="Graf L."/>
            <person name="Yang J.H."/>
            <person name="Qiu H."/>
            <person name="Zel Zion U."/>
            <person name="Chan C.X."/>
            <person name="Stephens T.G."/>
            <person name="Weber A.P.M."/>
            <person name="Boo G.H."/>
            <person name="Boo S.M."/>
            <person name="Kim K.M."/>
            <person name="Shin Y."/>
            <person name="Jung M."/>
            <person name="Lee S.J."/>
            <person name="Yim H.S."/>
            <person name="Lee J.H."/>
            <person name="Bhattacharya D."/>
            <person name="Yoon H.S."/>
        </authorList>
    </citation>
    <scope>NUCLEOTIDE SEQUENCE [LARGE SCALE GENOMIC DNA]</scope>
    <source>
        <strain evidence="5 6">SKKU-2015</strain>
        <tissue evidence="5">Whole body</tissue>
    </source>
</reference>
<dbReference type="Pfam" id="PF14159">
    <property type="entry name" value="CAAD"/>
    <property type="match status" value="1"/>
</dbReference>
<comment type="subcellular location">
    <subcellularLocation>
        <location evidence="1">Membrane</location>
        <topology evidence="1">Multi-pass membrane protein</topology>
    </subcellularLocation>
</comment>
<dbReference type="GO" id="GO:0009579">
    <property type="term" value="C:thylakoid"/>
    <property type="evidence" value="ECO:0007669"/>
    <property type="project" value="InterPro"/>
</dbReference>
<dbReference type="Proteomes" id="UP000247409">
    <property type="component" value="Unassembled WGS sequence"/>
</dbReference>
<dbReference type="PANTHER" id="PTHR33222">
    <property type="match status" value="1"/>
</dbReference>
<keyword evidence="3" id="KW-0812">Transmembrane</keyword>
<protein>
    <submittedName>
        <fullName evidence="5">Protein CURVATURE THYLAKOID 1A, chloroplastic</fullName>
    </submittedName>
</protein>
<feature type="compositionally biased region" description="Low complexity" evidence="2">
    <location>
        <begin position="55"/>
        <end position="72"/>
    </location>
</feature>
<dbReference type="InterPro" id="IPR033344">
    <property type="entry name" value="CURT1"/>
</dbReference>
<comment type="caution">
    <text evidence="5">The sequence shown here is derived from an EMBL/GenBank/DDBJ whole genome shotgun (WGS) entry which is preliminary data.</text>
</comment>
<evidence type="ECO:0000259" key="4">
    <source>
        <dbReference type="Pfam" id="PF14159"/>
    </source>
</evidence>
<dbReference type="PANTHER" id="PTHR33222:SF4">
    <property type="entry name" value="PROTEIN CURVATURE THYLAKOID 1A, CHLOROPLASTIC"/>
    <property type="match status" value="1"/>
</dbReference>
<keyword evidence="6" id="KW-1185">Reference proteome</keyword>
<sequence>MSLAFVPVLARPRSFFFASSSSSFVHSTLPLHIAPTQSIRRARFAKMTAGSPEDSTTVQTPSSPSVNSTIPSSISENAEYSIDTDMLKQRAMDVVGDVSERPLYYGQIVAYASAALIALTVLRAVVSAVDSIPLLPGLLELVGLSYTVWFFWRYVIFKESRQELLDEIEEFLGRARPQ</sequence>
<dbReference type="EMBL" id="NBIV01000046">
    <property type="protein sequence ID" value="PXF46006.1"/>
    <property type="molecule type" value="Genomic_DNA"/>
</dbReference>
<feature type="transmembrane region" description="Helical" evidence="3">
    <location>
        <begin position="108"/>
        <end position="126"/>
    </location>
</feature>
<dbReference type="STRING" id="448386.A0A2V3IV38"/>
<dbReference type="AlphaFoldDB" id="A0A2V3IV38"/>